<keyword evidence="1" id="KW-1133">Transmembrane helix</keyword>
<keyword evidence="1" id="KW-0472">Membrane</keyword>
<feature type="transmembrane region" description="Helical" evidence="1">
    <location>
        <begin position="6"/>
        <end position="30"/>
    </location>
</feature>
<sequence>MAVFQSFGGIVLYIVGSVDLFQIGDILMVSHFKFIILQYRKEEFTDSSFELLVNAISQEKAQNHIVF</sequence>
<dbReference type="EMBL" id="FNDW01000009">
    <property type="protein sequence ID" value="SDI54552.1"/>
    <property type="molecule type" value="Genomic_DNA"/>
</dbReference>
<reference evidence="3" key="1">
    <citation type="submission" date="2016-10" db="EMBL/GenBank/DDBJ databases">
        <authorList>
            <person name="Varghese N."/>
            <person name="Submissions S."/>
        </authorList>
    </citation>
    <scope>NUCLEOTIDE SEQUENCE [LARGE SCALE GENOMIC DNA]</scope>
    <source>
        <strain evidence="3">DSM 17071</strain>
    </source>
</reference>
<dbReference type="Proteomes" id="UP000198869">
    <property type="component" value="Unassembled WGS sequence"/>
</dbReference>
<evidence type="ECO:0000256" key="1">
    <source>
        <dbReference type="SAM" id="Phobius"/>
    </source>
</evidence>
<organism evidence="2 3">
    <name type="scientific">Chryseobacterium taeanense</name>
    <dbReference type="NCBI Taxonomy" id="311334"/>
    <lineage>
        <taxon>Bacteria</taxon>
        <taxon>Pseudomonadati</taxon>
        <taxon>Bacteroidota</taxon>
        <taxon>Flavobacteriia</taxon>
        <taxon>Flavobacteriales</taxon>
        <taxon>Weeksellaceae</taxon>
        <taxon>Chryseobacterium group</taxon>
        <taxon>Chryseobacterium</taxon>
    </lineage>
</organism>
<keyword evidence="1" id="KW-0812">Transmembrane</keyword>
<keyword evidence="3" id="KW-1185">Reference proteome</keyword>
<gene>
    <name evidence="2" type="ORF">SAMN05421846_10990</name>
</gene>
<name>A0A1G8LFR0_9FLAO</name>
<evidence type="ECO:0000313" key="2">
    <source>
        <dbReference type="EMBL" id="SDI54552.1"/>
    </source>
</evidence>
<accession>A0A1G8LFR0</accession>
<protein>
    <submittedName>
        <fullName evidence="2">Uncharacterized protein</fullName>
    </submittedName>
</protein>
<dbReference type="AlphaFoldDB" id="A0A1G8LFR0"/>
<proteinExistence type="predicted"/>
<evidence type="ECO:0000313" key="3">
    <source>
        <dbReference type="Proteomes" id="UP000198869"/>
    </source>
</evidence>